<keyword evidence="3" id="KW-1185">Reference proteome</keyword>
<organism evidence="2 3">
    <name type="scientific">Leptobrachium leishanense</name>
    <name type="common">Leishan spiny toad</name>
    <dbReference type="NCBI Taxonomy" id="445787"/>
    <lineage>
        <taxon>Eukaryota</taxon>
        <taxon>Metazoa</taxon>
        <taxon>Chordata</taxon>
        <taxon>Craniata</taxon>
        <taxon>Vertebrata</taxon>
        <taxon>Euteleostomi</taxon>
        <taxon>Amphibia</taxon>
        <taxon>Batrachia</taxon>
        <taxon>Anura</taxon>
        <taxon>Pelobatoidea</taxon>
        <taxon>Megophryidae</taxon>
        <taxon>Leptobrachium</taxon>
    </lineage>
</organism>
<dbReference type="Proteomes" id="UP000694569">
    <property type="component" value="Unplaced"/>
</dbReference>
<evidence type="ECO:0000313" key="3">
    <source>
        <dbReference type="Proteomes" id="UP000694569"/>
    </source>
</evidence>
<reference evidence="2" key="1">
    <citation type="submission" date="2025-08" db="UniProtKB">
        <authorList>
            <consortium name="Ensembl"/>
        </authorList>
    </citation>
    <scope>IDENTIFICATION</scope>
</reference>
<keyword evidence="1" id="KW-0472">Membrane</keyword>
<feature type="transmembrane region" description="Helical" evidence="1">
    <location>
        <begin position="350"/>
        <end position="369"/>
    </location>
</feature>
<accession>A0A8C5R1Y8</accession>
<keyword evidence="1" id="KW-0812">Transmembrane</keyword>
<evidence type="ECO:0000313" key="2">
    <source>
        <dbReference type="Ensembl" id="ENSLLEP00000045882.1"/>
    </source>
</evidence>
<evidence type="ECO:0008006" key="4">
    <source>
        <dbReference type="Google" id="ProtNLM"/>
    </source>
</evidence>
<evidence type="ECO:0000256" key="1">
    <source>
        <dbReference type="SAM" id="Phobius"/>
    </source>
</evidence>
<feature type="transmembrane region" description="Helical" evidence="1">
    <location>
        <begin position="608"/>
        <end position="629"/>
    </location>
</feature>
<feature type="transmembrane region" description="Helical" evidence="1">
    <location>
        <begin position="644"/>
        <end position="663"/>
    </location>
</feature>
<dbReference type="AlphaFoldDB" id="A0A8C5R1Y8"/>
<protein>
    <recommendedName>
        <fullName evidence="4">Heparan-alpha-glucosaminide N-acetyltransferase</fullName>
    </recommendedName>
</protein>
<feature type="transmembrane region" description="Helical" evidence="1">
    <location>
        <begin position="317"/>
        <end position="338"/>
    </location>
</feature>
<feature type="transmembrane region" description="Helical" evidence="1">
    <location>
        <begin position="573"/>
        <end position="596"/>
    </location>
</feature>
<dbReference type="Ensembl" id="ENSLLET00000047714.1">
    <property type="protein sequence ID" value="ENSLLEP00000045882.1"/>
    <property type="gene ID" value="ENSLLEG00000029112.1"/>
</dbReference>
<dbReference type="PANTHER" id="PTHR31061">
    <property type="entry name" value="LD22376P"/>
    <property type="match status" value="1"/>
</dbReference>
<reference evidence="2" key="2">
    <citation type="submission" date="2025-09" db="UniProtKB">
        <authorList>
            <consortium name="Ensembl"/>
        </authorList>
    </citation>
    <scope>IDENTIFICATION</scope>
</reference>
<sequence length="671" mass="76160">MSRFSLMLVVWRDQSSEFAPGKKEKKMKGFAVILIFVMGMPLQCSATAYELKYDEALLTVFNNLPEPITLLYISDYCYQCLPQLLVNVASAFGIQPLNTSVVISTRFSITLQVLKGAGNGELVCTWSQLYGEHGHYAISIYSMLAENNNSKAVHCEGSEIRPSSNCYLPLLAAFVTLFGLTALYFLIKYIFRLNVSQKLVQKCCKIQTLFKTVAFYCCPCVADPLPCFLQSRTVPPELNPYYDCQLILPSPSAWCLSPASPDNDGQENNSSKSRRLLSLDTFRGFSLTLMIFVNYGGGEYWFFQHAPWNGLTVADLVMPWFVFIIGTSVALAFHSMSKRGVSYFQLMRKLTWRACVLMAIGVFFLNYGPKDGPLSWRWARIPGVLQRLGFTYFTVAMMHAFFCKRSLNLEQSHHWSAGIRDIVTYWPEWIVIAALETIYLCLTFLLPVPGCPKGYLGPGGIGDYGLYQNCTGGAAGYIDKWLLGPNHIYQYPTCKEMYKTTQPFDPEGVLGTINSVVMAFFGLQAGKIILIYRGFPLHVLKRFLIWAILLGIISAILTKFTRDEGFIPINKNLWSLSFVTTMGCFSFLLLGLMFYVIDVKHWWGGQPFIYPGMNSIFVYVGHSLLGTYFPFDWEIKYFTSHYEFIAQDLVGTSIWVLVSYILYRKKFFLKI</sequence>
<feature type="transmembrane region" description="Helical" evidence="1">
    <location>
        <begin position="543"/>
        <end position="561"/>
    </location>
</feature>
<feature type="transmembrane region" description="Helical" evidence="1">
    <location>
        <begin position="276"/>
        <end position="297"/>
    </location>
</feature>
<keyword evidence="1" id="KW-1133">Transmembrane helix</keyword>
<feature type="transmembrane region" description="Helical" evidence="1">
    <location>
        <begin position="384"/>
        <end position="402"/>
    </location>
</feature>
<name>A0A8C5R1Y8_9ANUR</name>
<dbReference type="OrthoDB" id="2149840at2759"/>
<feature type="transmembrane region" description="Helical" evidence="1">
    <location>
        <begin position="423"/>
        <end position="446"/>
    </location>
</feature>
<feature type="transmembrane region" description="Helical" evidence="1">
    <location>
        <begin position="509"/>
        <end position="531"/>
    </location>
</feature>
<feature type="transmembrane region" description="Helical" evidence="1">
    <location>
        <begin position="167"/>
        <end position="187"/>
    </location>
</feature>
<proteinExistence type="predicted"/>
<dbReference type="GeneTree" id="ENSGT00390000001491"/>
<dbReference type="PANTHER" id="PTHR31061:SF34">
    <property type="entry name" value="HEPARAN-ALPHA-GLUCOSAMINIDE N-ACETYLTRANSFERASE"/>
    <property type="match status" value="1"/>
</dbReference>